<dbReference type="Proteomes" id="UP000821865">
    <property type="component" value="Chromosome 6"/>
</dbReference>
<proteinExistence type="predicted"/>
<reference evidence="1" key="1">
    <citation type="submission" date="2020-05" db="EMBL/GenBank/DDBJ databases">
        <title>Large-scale comparative analyses of tick genomes elucidate their genetic diversity and vector capacities.</title>
        <authorList>
            <person name="Jia N."/>
            <person name="Wang J."/>
            <person name="Shi W."/>
            <person name="Du L."/>
            <person name="Sun Y."/>
            <person name="Zhan W."/>
            <person name="Jiang J."/>
            <person name="Wang Q."/>
            <person name="Zhang B."/>
            <person name="Ji P."/>
            <person name="Sakyi L.B."/>
            <person name="Cui X."/>
            <person name="Yuan T."/>
            <person name="Jiang B."/>
            <person name="Yang W."/>
            <person name="Lam T.T.-Y."/>
            <person name="Chang Q."/>
            <person name="Ding S."/>
            <person name="Wang X."/>
            <person name="Zhu J."/>
            <person name="Ruan X."/>
            <person name="Zhao L."/>
            <person name="Wei J."/>
            <person name="Que T."/>
            <person name="Du C."/>
            <person name="Cheng J."/>
            <person name="Dai P."/>
            <person name="Han X."/>
            <person name="Huang E."/>
            <person name="Gao Y."/>
            <person name="Liu J."/>
            <person name="Shao H."/>
            <person name="Ye R."/>
            <person name="Li L."/>
            <person name="Wei W."/>
            <person name="Wang X."/>
            <person name="Wang C."/>
            <person name="Yang T."/>
            <person name="Huo Q."/>
            <person name="Li W."/>
            <person name="Guo W."/>
            <person name="Chen H."/>
            <person name="Zhou L."/>
            <person name="Ni X."/>
            <person name="Tian J."/>
            <person name="Zhou Y."/>
            <person name="Sheng Y."/>
            <person name="Liu T."/>
            <person name="Pan Y."/>
            <person name="Xia L."/>
            <person name="Li J."/>
            <person name="Zhao F."/>
            <person name="Cao W."/>
        </authorList>
    </citation>
    <scope>NUCLEOTIDE SEQUENCE</scope>
    <source>
        <strain evidence="1">Dsil-2018</strain>
    </source>
</reference>
<dbReference type="EMBL" id="CM023475">
    <property type="protein sequence ID" value="KAH7945289.1"/>
    <property type="molecule type" value="Genomic_DNA"/>
</dbReference>
<name>A0ACB8CKB6_DERSI</name>
<evidence type="ECO:0000313" key="1">
    <source>
        <dbReference type="EMBL" id="KAH7945289.1"/>
    </source>
</evidence>
<keyword evidence="2" id="KW-1185">Reference proteome</keyword>
<sequence>MAADRVRASGCAGLVRVGFYELEKTIGKGNFAVVRLANHVITKTKVAIKIIDKTHLDEENLKKIFREVQIMKLLHHPHIIRLYQVMETEKMIYLVTEYADKGEIFDYLVATGPMPEDMARRKFKQIVSAVHYCHKRHVVHRDLKAENLLLDSEMNIKIADFGFSNHFEPGKKLSTWCGSPPYAAPELFEGKQYDGPKADIWSMGVVLYVLVCGALPFDGKTLQSLRTSVLSGKFRVPYFMTTECEQLIRQMLVVDPDKRWSIRQVVQHRWMRMGTPYPEFDRLMEMPAATPTVHEKLDPIVLQHLLQLPNVTQEQIEQSVLEKRFDHYSAIYHLLYDKLQNQQKLALLPQNLPLTAQPQRKSSITTGIVEKNPQPVESDTEPQQQQPQPNLVPSPVLTVSPMPELQPMLSGDQSLEKFGEIELESDSEELWPDQQVQPAVFRRHTVGPGDPAEGECPPPPPMGALPVSALPHTNLPQNLPRVQHHPPHNFSVKDQHLLKPPPAMGAFVGFGRRASDGGANIQMFFQRHLCQGQYSHPSSKELLSPKLSSVSPAVPQSLHPISALGDEGKELEEQMDSNAISRYLQARGHGKRHTVAMGNAEEVQDAQWKPRQRRSGLLTVMEKQPVPRRASDGCPSVSPHRTQLERIYNQTVAENKCIIKALQQECQQLQRHCCPMDAQQQAEIQRRHSLHVQQMAHLQPSLMASSVSSPPSIAGSPIHQSPSHGAGPPSPAATLSQHLQRLHLQRQGSPVGFCPDPFAPDPLGPGGSPPLDTGGTSPGASPPYPCGSASPQGAPGASPPPFSDAAHPRLQSLVAQQLARNSPPPVFPNLGMIREDATENGGIGPLRVPCLQPEIVVSPAMFEPFPGGSRGFPPHISVTDELGKEVLTSSSSSTTSPSSCSSATAYSEASLLPLDLAYSPVRWQATPLDEVPTSAWALPPSPLHACCGEAPLQKSPSGSLCLLLGRGISPCRGTGGDLLLDIQRRLDAHAPELPLVLQPSERGLALKHPAAGVQIELELCDGPHPDECGPEDAPHFRRQSSVQRAVPAARGVHEHVISGQPTADVAALPVPLCVSVLVRACPPTQRLPMAASALNC</sequence>
<accession>A0ACB8CKB6</accession>
<evidence type="ECO:0000313" key="2">
    <source>
        <dbReference type="Proteomes" id="UP000821865"/>
    </source>
</evidence>
<comment type="caution">
    <text evidence="1">The sequence shown here is derived from an EMBL/GenBank/DDBJ whole genome shotgun (WGS) entry which is preliminary data.</text>
</comment>
<organism evidence="1 2">
    <name type="scientific">Dermacentor silvarum</name>
    <name type="common">Tick</name>
    <dbReference type="NCBI Taxonomy" id="543639"/>
    <lineage>
        <taxon>Eukaryota</taxon>
        <taxon>Metazoa</taxon>
        <taxon>Ecdysozoa</taxon>
        <taxon>Arthropoda</taxon>
        <taxon>Chelicerata</taxon>
        <taxon>Arachnida</taxon>
        <taxon>Acari</taxon>
        <taxon>Parasitiformes</taxon>
        <taxon>Ixodida</taxon>
        <taxon>Ixodoidea</taxon>
        <taxon>Ixodidae</taxon>
        <taxon>Rhipicephalinae</taxon>
        <taxon>Dermacentor</taxon>
    </lineage>
</organism>
<protein>
    <submittedName>
        <fullName evidence="1">Uncharacterized protein</fullName>
    </submittedName>
</protein>
<gene>
    <name evidence="1" type="ORF">HPB49_009113</name>
</gene>